<keyword evidence="9" id="KW-0378">Hydrolase</keyword>
<proteinExistence type="inferred from homology"/>
<evidence type="ECO:0000256" key="9">
    <source>
        <dbReference type="ARBA" id="ARBA00022801"/>
    </source>
</evidence>
<dbReference type="RefSeq" id="WP_130438790.1">
    <property type="nucleotide sequence ID" value="NZ_SHKR01000002.1"/>
</dbReference>
<evidence type="ECO:0000256" key="4">
    <source>
        <dbReference type="ARBA" id="ARBA00012564"/>
    </source>
</evidence>
<dbReference type="EMBL" id="SHKR01000002">
    <property type="protein sequence ID" value="RZU24269.1"/>
    <property type="molecule type" value="Genomic_DNA"/>
</dbReference>
<dbReference type="InterPro" id="IPR001930">
    <property type="entry name" value="Peptidase_M1"/>
</dbReference>
<evidence type="ECO:0000256" key="13">
    <source>
        <dbReference type="ARBA" id="ARBA00031533"/>
    </source>
</evidence>
<evidence type="ECO:0000256" key="5">
    <source>
        <dbReference type="ARBA" id="ARBA00015611"/>
    </source>
</evidence>
<evidence type="ECO:0000259" key="14">
    <source>
        <dbReference type="Pfam" id="PF01433"/>
    </source>
</evidence>
<comment type="catalytic activity">
    <reaction evidence="1">
        <text>Release of an N-terminal amino acid, Xaa-|-Yaa- from a peptide, amide or arylamide. Xaa is preferably Ala, but may be most amino acids including Pro (slow action). When a terminal hydrophobic residue is followed by a prolyl residue, the two may be released as an intact Xaa-Pro dipeptide.</text>
        <dbReference type="EC" id="3.4.11.2"/>
    </reaction>
</comment>
<evidence type="ECO:0000256" key="3">
    <source>
        <dbReference type="ARBA" id="ARBA00010136"/>
    </source>
</evidence>
<dbReference type="CDD" id="cd09602">
    <property type="entry name" value="M1_APN"/>
    <property type="match status" value="1"/>
</dbReference>
<dbReference type="OrthoDB" id="3885507at2"/>
<name>A0A4Q7XMT1_9ACTN</name>
<evidence type="ECO:0000256" key="11">
    <source>
        <dbReference type="ARBA" id="ARBA00023049"/>
    </source>
</evidence>
<dbReference type="Gene3D" id="2.60.40.1730">
    <property type="entry name" value="tricorn interacting facor f3 domain"/>
    <property type="match status" value="1"/>
</dbReference>
<dbReference type="GO" id="GO:0043171">
    <property type="term" value="P:peptide catabolic process"/>
    <property type="evidence" value="ECO:0007669"/>
    <property type="project" value="TreeGrafter"/>
</dbReference>
<keyword evidence="10" id="KW-0862">Zinc</keyword>
<dbReference type="InterPro" id="IPR045357">
    <property type="entry name" value="Aminopeptidase_N-like_N"/>
</dbReference>
<evidence type="ECO:0000259" key="15">
    <source>
        <dbReference type="Pfam" id="PF11838"/>
    </source>
</evidence>
<dbReference type="InterPro" id="IPR012778">
    <property type="entry name" value="Pept_M1_aminopeptidase"/>
</dbReference>
<organism evidence="17 18">
    <name type="scientific">Kribbella rubisoli</name>
    <dbReference type="NCBI Taxonomy" id="3075929"/>
    <lineage>
        <taxon>Bacteria</taxon>
        <taxon>Bacillati</taxon>
        <taxon>Actinomycetota</taxon>
        <taxon>Actinomycetes</taxon>
        <taxon>Propionibacteriales</taxon>
        <taxon>Kribbellaceae</taxon>
        <taxon>Kribbella</taxon>
    </lineage>
</organism>
<comment type="caution">
    <text evidence="17">The sequence shown here is derived from an EMBL/GenBank/DDBJ whole genome shotgun (WGS) entry which is preliminary data.</text>
</comment>
<evidence type="ECO:0000256" key="10">
    <source>
        <dbReference type="ARBA" id="ARBA00022833"/>
    </source>
</evidence>
<keyword evidence="18" id="KW-1185">Reference proteome</keyword>
<dbReference type="AlphaFoldDB" id="A0A4Q7XMT1"/>
<dbReference type="Proteomes" id="UP000292027">
    <property type="component" value="Unassembled WGS sequence"/>
</dbReference>
<dbReference type="InterPro" id="IPR027268">
    <property type="entry name" value="Peptidase_M4/M1_CTD_sf"/>
</dbReference>
<comment type="cofactor">
    <cofactor evidence="2">
        <name>Zn(2+)</name>
        <dbReference type="ChEBI" id="CHEBI:29105"/>
    </cofactor>
</comment>
<dbReference type="PANTHER" id="PTHR11533">
    <property type="entry name" value="PROTEASE M1 ZINC METALLOPROTEASE"/>
    <property type="match status" value="1"/>
</dbReference>
<dbReference type="InterPro" id="IPR042097">
    <property type="entry name" value="Aminopeptidase_N-like_N_sf"/>
</dbReference>
<dbReference type="GO" id="GO:0016285">
    <property type="term" value="F:alanyl aminopeptidase activity"/>
    <property type="evidence" value="ECO:0007669"/>
    <property type="project" value="UniProtKB-EC"/>
</dbReference>
<dbReference type="Pfam" id="PF11838">
    <property type="entry name" value="ERAP1_C"/>
    <property type="match status" value="1"/>
</dbReference>
<evidence type="ECO:0000256" key="2">
    <source>
        <dbReference type="ARBA" id="ARBA00001947"/>
    </source>
</evidence>
<dbReference type="PANTHER" id="PTHR11533:SF174">
    <property type="entry name" value="PUROMYCIN-SENSITIVE AMINOPEPTIDASE-RELATED"/>
    <property type="match status" value="1"/>
</dbReference>
<dbReference type="GO" id="GO:0016020">
    <property type="term" value="C:membrane"/>
    <property type="evidence" value="ECO:0007669"/>
    <property type="project" value="TreeGrafter"/>
</dbReference>
<gene>
    <name evidence="17" type="ORF">EV645_0227</name>
</gene>
<evidence type="ECO:0000256" key="8">
    <source>
        <dbReference type="ARBA" id="ARBA00022723"/>
    </source>
</evidence>
<dbReference type="GO" id="GO:0070006">
    <property type="term" value="F:metalloaminopeptidase activity"/>
    <property type="evidence" value="ECO:0007669"/>
    <property type="project" value="TreeGrafter"/>
</dbReference>
<sequence>MPGTNLTRDEARSRAGVVSDVTYAIELDLTGAPSGAPTFPSVTAVTFTATAGASTFADLIADKVRSVTLNGVALDPDVVYDGARIQLDGLAERNELTVVADCLYSRTGEGLHRSVDPADKETYLYTQFEVPDARRVFTTFEQPDLKAPFTFTVSAPARWVVISNAPTPEPTTYSGENGEELARWEFPPTERISTYITAVVAGPYHVVTDAYEGPNGTYPLSLLCRPSLKEALDVEDLFEVTKQGFALFEEAFGTPYPFHKYDQAFVPEYNMGAMENAGCVTLRDEYLFRSRTTHAELESRANTVLHELAHMWFGDLVTMTWWDDLWLNESFAEWASHWAQVVATTKYSDAWTTFCNARKNWAYRQDQLPSTHPIAADMIDFHAVEVNFDGITYAKGASTLRQLVAFVGEDTFVTALKEYFHDHAFGNTELTDLLKPLEKASGRDLDDWTERWLRTAGVNTLRADFTVDDAGAFTSFAIEQSATEKFPVLRPHRLAVGLYRRTDEGLVRTERFEVDIDGARTELPELTGATQPDLVLLNDDDLTYAKIRLDERSRATLVESIDQLTESLPRALAWGSAWDMTRDAEMPASQYVGIVLRGIRAESDLTGVRSLLAQANSAVNQYAAPQNRPALRAQLEEALAGLVADAEPGSDHQLAFVRAYSSAVFSAAGADRIAGWLDGRDLPEGLAVDTDLRWTLIVALARLGKIGADEIDDELTRDTTITGQERAAQARAARPTAEAKEEAWRIAVESEDTPNETQFRTILGFQQPGQEDLLRPYVDKYLTAAKDVYTRLGSSMGENVLVYLSPRHLADQAALDALTGWLAAESSAVDAPTLRYVTEAQADLTRAIAAQATDTVA</sequence>
<keyword evidence="6 17" id="KW-0031">Aminopeptidase</keyword>
<evidence type="ECO:0000256" key="7">
    <source>
        <dbReference type="ARBA" id="ARBA00022670"/>
    </source>
</evidence>
<dbReference type="NCBIfam" id="TIGR02412">
    <property type="entry name" value="pepN_strep_liv"/>
    <property type="match status" value="1"/>
</dbReference>
<dbReference type="Pfam" id="PF01433">
    <property type="entry name" value="Peptidase_M1"/>
    <property type="match status" value="1"/>
</dbReference>
<dbReference type="SUPFAM" id="SSF63737">
    <property type="entry name" value="Leukotriene A4 hydrolase N-terminal domain"/>
    <property type="match status" value="1"/>
</dbReference>
<evidence type="ECO:0000259" key="16">
    <source>
        <dbReference type="Pfam" id="PF17900"/>
    </source>
</evidence>
<dbReference type="InterPro" id="IPR024571">
    <property type="entry name" value="ERAP1-like_C_dom"/>
</dbReference>
<feature type="domain" description="Aminopeptidase N-like N-terminal" evidence="16">
    <location>
        <begin position="119"/>
        <end position="196"/>
    </location>
</feature>
<dbReference type="FunFam" id="2.60.40.1730:FF:000010">
    <property type="entry name" value="Putative aminopeptidase N"/>
    <property type="match status" value="1"/>
</dbReference>
<keyword evidence="11" id="KW-0482">Metalloprotease</keyword>
<feature type="domain" description="ERAP1-like C-terminal" evidence="15">
    <location>
        <begin position="534"/>
        <end position="837"/>
    </location>
</feature>
<dbReference type="SUPFAM" id="SSF55486">
    <property type="entry name" value="Metalloproteases ('zincins'), catalytic domain"/>
    <property type="match status" value="1"/>
</dbReference>
<dbReference type="EC" id="3.4.11.2" evidence="4"/>
<dbReference type="GO" id="GO:0042277">
    <property type="term" value="F:peptide binding"/>
    <property type="evidence" value="ECO:0007669"/>
    <property type="project" value="TreeGrafter"/>
</dbReference>
<dbReference type="GO" id="GO:0005737">
    <property type="term" value="C:cytoplasm"/>
    <property type="evidence" value="ECO:0007669"/>
    <property type="project" value="TreeGrafter"/>
</dbReference>
<dbReference type="GO" id="GO:0008270">
    <property type="term" value="F:zinc ion binding"/>
    <property type="evidence" value="ECO:0007669"/>
    <property type="project" value="InterPro"/>
</dbReference>
<dbReference type="FunFam" id="1.10.390.10:FF:000004">
    <property type="entry name" value="Aminopeptidase N"/>
    <property type="match status" value="1"/>
</dbReference>
<keyword evidence="7" id="KW-0645">Protease</keyword>
<dbReference type="InterPro" id="IPR050344">
    <property type="entry name" value="Peptidase_M1_aminopeptidases"/>
</dbReference>
<evidence type="ECO:0000313" key="17">
    <source>
        <dbReference type="EMBL" id="RZU24269.1"/>
    </source>
</evidence>
<keyword evidence="8" id="KW-0479">Metal-binding</keyword>
<dbReference type="Pfam" id="PF17900">
    <property type="entry name" value="Peptidase_M1_N"/>
    <property type="match status" value="1"/>
</dbReference>
<feature type="domain" description="Peptidase M1 membrane alanine aminopeptidase" evidence="14">
    <location>
        <begin position="238"/>
        <end position="452"/>
    </location>
</feature>
<dbReference type="Gene3D" id="1.10.390.10">
    <property type="entry name" value="Neutral Protease Domain 2"/>
    <property type="match status" value="1"/>
</dbReference>
<dbReference type="PRINTS" id="PR00756">
    <property type="entry name" value="ALADIPTASE"/>
</dbReference>
<protein>
    <recommendedName>
        <fullName evidence="5">Aminopeptidase N</fullName>
        <ecNumber evidence="4">3.4.11.2</ecNumber>
    </recommendedName>
    <alternativeName>
        <fullName evidence="12">Alanine aminopeptidase</fullName>
    </alternativeName>
    <alternativeName>
        <fullName evidence="13">Lysyl aminopeptidase</fullName>
    </alternativeName>
</protein>
<reference evidence="17 18" key="1">
    <citation type="journal article" date="2015" name="Stand. Genomic Sci.">
        <title>Genomic Encyclopedia of Bacterial and Archaeal Type Strains, Phase III: the genomes of soil and plant-associated and newly described type strains.</title>
        <authorList>
            <person name="Whitman W.B."/>
            <person name="Woyke T."/>
            <person name="Klenk H.P."/>
            <person name="Zhou Y."/>
            <person name="Lilburn T.G."/>
            <person name="Beck B.J."/>
            <person name="De Vos P."/>
            <person name="Vandamme P."/>
            <person name="Eisen J.A."/>
            <person name="Garrity G."/>
            <person name="Hugenholtz P."/>
            <person name="Kyrpides N.C."/>
        </authorList>
    </citation>
    <scope>NUCLEOTIDE SEQUENCE [LARGE SCALE GENOMIC DNA]</scope>
    <source>
        <strain evidence="17 18">VKM Ac-2540</strain>
    </source>
</reference>
<dbReference type="GO" id="GO:0006508">
    <property type="term" value="P:proteolysis"/>
    <property type="evidence" value="ECO:0007669"/>
    <property type="project" value="UniProtKB-KW"/>
</dbReference>
<accession>A0A4Q7XMT1</accession>
<dbReference type="InterPro" id="IPR014782">
    <property type="entry name" value="Peptidase_M1_dom"/>
</dbReference>
<evidence type="ECO:0000256" key="12">
    <source>
        <dbReference type="ARBA" id="ARBA00029811"/>
    </source>
</evidence>
<evidence type="ECO:0000256" key="6">
    <source>
        <dbReference type="ARBA" id="ARBA00022438"/>
    </source>
</evidence>
<evidence type="ECO:0000256" key="1">
    <source>
        <dbReference type="ARBA" id="ARBA00000098"/>
    </source>
</evidence>
<dbReference type="GO" id="GO:0005615">
    <property type="term" value="C:extracellular space"/>
    <property type="evidence" value="ECO:0007669"/>
    <property type="project" value="TreeGrafter"/>
</dbReference>
<comment type="similarity">
    <text evidence="3">Belongs to the peptidase M1 family.</text>
</comment>
<evidence type="ECO:0000313" key="18">
    <source>
        <dbReference type="Proteomes" id="UP000292027"/>
    </source>
</evidence>